<evidence type="ECO:0000256" key="4">
    <source>
        <dbReference type="ARBA" id="ARBA00023136"/>
    </source>
</evidence>
<reference evidence="8" key="1">
    <citation type="submission" date="2020-01" db="EMBL/GenBank/DDBJ databases">
        <title>Draft genome sequence of the Termite Coptotermes fromosanus.</title>
        <authorList>
            <person name="Itakura S."/>
            <person name="Yosikawa Y."/>
            <person name="Umezawa K."/>
        </authorList>
    </citation>
    <scope>NUCLEOTIDE SEQUENCE [LARGE SCALE GENOMIC DNA]</scope>
</reference>
<gene>
    <name evidence="7" type="ORF">Cfor_12443</name>
</gene>
<dbReference type="Pfam" id="PF00335">
    <property type="entry name" value="Tetraspanin"/>
    <property type="match status" value="1"/>
</dbReference>
<feature type="transmembrane region" description="Helical" evidence="6">
    <location>
        <begin position="110"/>
        <end position="134"/>
    </location>
</feature>
<dbReference type="SUPFAM" id="SSF48652">
    <property type="entry name" value="Tetraspanin"/>
    <property type="match status" value="1"/>
</dbReference>
<dbReference type="EMBL" id="BLKM01000903">
    <property type="protein sequence ID" value="GFG39484.1"/>
    <property type="molecule type" value="Genomic_DNA"/>
</dbReference>
<accession>A0A6L2Q510</accession>
<evidence type="ECO:0000313" key="7">
    <source>
        <dbReference type="EMBL" id="GFG39484.1"/>
    </source>
</evidence>
<dbReference type="PANTHER" id="PTHR19282">
    <property type="entry name" value="TETRASPANIN"/>
    <property type="match status" value="1"/>
</dbReference>
<feature type="compositionally biased region" description="Polar residues" evidence="5">
    <location>
        <begin position="525"/>
        <end position="534"/>
    </location>
</feature>
<feature type="transmembrane region" description="Helical" evidence="6">
    <location>
        <begin position="357"/>
        <end position="377"/>
    </location>
</feature>
<evidence type="ECO:0000256" key="2">
    <source>
        <dbReference type="ARBA" id="ARBA00022692"/>
    </source>
</evidence>
<sequence length="570" mass="62610">MTVMLLQHASLQYYKPPPPPPSISKDISTQQQHMNTPIVYHHSVSNASVQIFKKSCNTRAMRYYRLWIYTCNAVLLVSVLGFAIVAGRIVLADPRRQLVPGLSLYQPSFLYAYLALATQSGLLQVVGCLGALRLNERLLNVYWLLLLVLLFGDAIVGIVWVFRFDKICADLRPTLKQRLAAEYGVDADFTTLWNALQRDYKCCGVESAQDFVGSAVNRTQGVPESCCRFPPLSTTLPVQDHHLHHQHQEVTEKRPPLDGTSTLKVYPNLSSPPSASSGSSSFTDNESLNHVIFSEQDAANNRVPVDTTTATHRLPPSLPPPESCAVNNAISGSGDSHVYTSGCEGVLLFWLRQSADVLFVLGYCVIAFLKLCFLGILRYEIREMIQKIKVLQGEMRPPQLLLTEFETGPSPITSPTTTTQHLEPLLMNHHENNNGNIITGNNGGMISVVTNTTSPPPQIRHAGTASCGSEGGRTGSGNALLLLQPPDSLQTTPLHHASAQHQRHLSLMNDGTDSDTNSNCALIISDDNTGTNKPSAGKTKQPRGSNGNNNYELHELQELNRLLARHQTQI</sequence>
<keyword evidence="2 6" id="KW-0812">Transmembrane</keyword>
<feature type="region of interest" description="Disordered" evidence="5">
    <location>
        <begin position="525"/>
        <end position="550"/>
    </location>
</feature>
<keyword evidence="8" id="KW-1185">Reference proteome</keyword>
<feature type="compositionally biased region" description="Low complexity" evidence="5">
    <location>
        <begin position="271"/>
        <end position="281"/>
    </location>
</feature>
<comment type="caution">
    <text evidence="7">The sequence shown here is derived from an EMBL/GenBank/DDBJ whole genome shotgun (WGS) entry which is preliminary data.</text>
</comment>
<evidence type="ECO:0000256" key="1">
    <source>
        <dbReference type="ARBA" id="ARBA00004141"/>
    </source>
</evidence>
<feature type="region of interest" description="Disordered" evidence="5">
    <location>
        <begin position="241"/>
        <end position="283"/>
    </location>
</feature>
<proteinExistence type="predicted"/>
<dbReference type="OrthoDB" id="10054572at2759"/>
<feature type="region of interest" description="Disordered" evidence="5">
    <location>
        <begin position="492"/>
        <end position="512"/>
    </location>
</feature>
<evidence type="ECO:0000256" key="6">
    <source>
        <dbReference type="SAM" id="Phobius"/>
    </source>
</evidence>
<dbReference type="GO" id="GO:0005886">
    <property type="term" value="C:plasma membrane"/>
    <property type="evidence" value="ECO:0007669"/>
    <property type="project" value="TreeGrafter"/>
</dbReference>
<keyword evidence="3 6" id="KW-1133">Transmembrane helix</keyword>
<dbReference type="AlphaFoldDB" id="A0A6L2Q510"/>
<dbReference type="PANTHER" id="PTHR19282:SF554">
    <property type="entry name" value="ANTIGEN, PUTATIVE-RELATED"/>
    <property type="match status" value="1"/>
</dbReference>
<evidence type="ECO:0000256" key="3">
    <source>
        <dbReference type="ARBA" id="ARBA00022989"/>
    </source>
</evidence>
<comment type="subcellular location">
    <subcellularLocation>
        <location evidence="1">Membrane</location>
        <topology evidence="1">Multi-pass membrane protein</topology>
    </subcellularLocation>
</comment>
<keyword evidence="4 6" id="KW-0472">Membrane</keyword>
<feature type="compositionally biased region" description="Basic and acidic residues" evidence="5">
    <location>
        <begin position="246"/>
        <end position="256"/>
    </location>
</feature>
<protein>
    <recommendedName>
        <fullName evidence="9">Tetraspanin</fullName>
    </recommendedName>
</protein>
<name>A0A6L2Q510_COPFO</name>
<dbReference type="InterPro" id="IPR018499">
    <property type="entry name" value="Tetraspanin/Peripherin"/>
</dbReference>
<feature type="transmembrane region" description="Helical" evidence="6">
    <location>
        <begin position="66"/>
        <end position="90"/>
    </location>
</feature>
<evidence type="ECO:0000313" key="8">
    <source>
        <dbReference type="Proteomes" id="UP000502823"/>
    </source>
</evidence>
<dbReference type="Gene3D" id="1.10.1450.10">
    <property type="entry name" value="Tetraspanin"/>
    <property type="match status" value="1"/>
</dbReference>
<evidence type="ECO:0000256" key="5">
    <source>
        <dbReference type="SAM" id="MobiDB-lite"/>
    </source>
</evidence>
<feature type="transmembrane region" description="Helical" evidence="6">
    <location>
        <begin position="141"/>
        <end position="162"/>
    </location>
</feature>
<evidence type="ECO:0008006" key="9">
    <source>
        <dbReference type="Google" id="ProtNLM"/>
    </source>
</evidence>
<organism evidence="7 8">
    <name type="scientific">Coptotermes formosanus</name>
    <name type="common">Formosan subterranean termite</name>
    <dbReference type="NCBI Taxonomy" id="36987"/>
    <lineage>
        <taxon>Eukaryota</taxon>
        <taxon>Metazoa</taxon>
        <taxon>Ecdysozoa</taxon>
        <taxon>Arthropoda</taxon>
        <taxon>Hexapoda</taxon>
        <taxon>Insecta</taxon>
        <taxon>Pterygota</taxon>
        <taxon>Neoptera</taxon>
        <taxon>Polyneoptera</taxon>
        <taxon>Dictyoptera</taxon>
        <taxon>Blattodea</taxon>
        <taxon>Blattoidea</taxon>
        <taxon>Termitoidae</taxon>
        <taxon>Rhinotermitidae</taxon>
        <taxon>Coptotermes</taxon>
    </lineage>
</organism>
<dbReference type="InterPro" id="IPR008952">
    <property type="entry name" value="Tetraspanin_EC2_sf"/>
</dbReference>
<dbReference type="InParanoid" id="A0A6L2Q510"/>
<dbReference type="Proteomes" id="UP000502823">
    <property type="component" value="Unassembled WGS sequence"/>
</dbReference>